<dbReference type="GO" id="GO:0036002">
    <property type="term" value="F:pre-mRNA binding"/>
    <property type="evidence" value="ECO:0007669"/>
    <property type="project" value="TreeGrafter"/>
</dbReference>
<evidence type="ECO:0000313" key="4">
    <source>
        <dbReference type="EMBL" id="TPX52916.1"/>
    </source>
</evidence>
<comment type="caution">
    <text evidence="4">The sequence shown here is derived from an EMBL/GenBank/DDBJ whole genome shotgun (WGS) entry which is preliminary data.</text>
</comment>
<protein>
    <recommendedName>
        <fullName evidence="3">RRM domain-containing protein</fullName>
    </recommendedName>
</protein>
<dbReference type="GO" id="GO:0071007">
    <property type="term" value="C:U2-type catalytic step 2 spliceosome"/>
    <property type="evidence" value="ECO:0007669"/>
    <property type="project" value="TreeGrafter"/>
</dbReference>
<dbReference type="InterPro" id="IPR012677">
    <property type="entry name" value="Nucleotide-bd_a/b_plait_sf"/>
</dbReference>
<dbReference type="Proteomes" id="UP000320333">
    <property type="component" value="Unassembled WGS sequence"/>
</dbReference>
<keyword evidence="5" id="KW-1185">Reference proteome</keyword>
<dbReference type="InterPro" id="IPR000504">
    <property type="entry name" value="RRM_dom"/>
</dbReference>
<dbReference type="InterPro" id="IPR039171">
    <property type="entry name" value="Cwc2/Slt11"/>
</dbReference>
<dbReference type="SMART" id="SM00360">
    <property type="entry name" value="RRM"/>
    <property type="match status" value="1"/>
</dbReference>
<feature type="domain" description="RRM" evidence="3">
    <location>
        <begin position="173"/>
        <end position="246"/>
    </location>
</feature>
<dbReference type="SUPFAM" id="SSF54928">
    <property type="entry name" value="RNA-binding domain, RBD"/>
    <property type="match status" value="2"/>
</dbReference>
<dbReference type="PANTHER" id="PTHR14089:SF6">
    <property type="entry name" value="PRE-MRNA-SPLICING FACTOR RBM22"/>
    <property type="match status" value="1"/>
</dbReference>
<dbReference type="PROSITE" id="PS50102">
    <property type="entry name" value="RRM"/>
    <property type="match status" value="1"/>
</dbReference>
<dbReference type="AlphaFoldDB" id="A0A507DN18"/>
<dbReference type="GO" id="GO:0017070">
    <property type="term" value="F:U6 snRNA binding"/>
    <property type="evidence" value="ECO:0007669"/>
    <property type="project" value="TreeGrafter"/>
</dbReference>
<evidence type="ECO:0000256" key="1">
    <source>
        <dbReference type="ARBA" id="ARBA00022884"/>
    </source>
</evidence>
<keyword evidence="1 2" id="KW-0694">RNA-binding</keyword>
<dbReference type="PANTHER" id="PTHR14089">
    <property type="entry name" value="PRE-MRNA-SPLICING FACTOR RBM22"/>
    <property type="match status" value="1"/>
</dbReference>
<dbReference type="GO" id="GO:0071006">
    <property type="term" value="C:U2-type catalytic step 1 spliceosome"/>
    <property type="evidence" value="ECO:0007669"/>
    <property type="project" value="TreeGrafter"/>
</dbReference>
<dbReference type="GO" id="GO:0000974">
    <property type="term" value="C:Prp19 complex"/>
    <property type="evidence" value="ECO:0007669"/>
    <property type="project" value="TreeGrafter"/>
</dbReference>
<evidence type="ECO:0000256" key="2">
    <source>
        <dbReference type="PROSITE-ProRule" id="PRU00176"/>
    </source>
</evidence>
<dbReference type="Pfam" id="PF00076">
    <property type="entry name" value="RRM_1"/>
    <property type="match status" value="1"/>
</dbReference>
<accession>A0A507DN18</accession>
<reference evidence="4 5" key="1">
    <citation type="journal article" date="2019" name="Sci. Rep.">
        <title>Comparative genomics of chytrid fungi reveal insights into the obligate biotrophic and pathogenic lifestyle of Synchytrium endobioticum.</title>
        <authorList>
            <person name="van de Vossenberg B.T.L.H."/>
            <person name="Warris S."/>
            <person name="Nguyen H.D.T."/>
            <person name="van Gent-Pelzer M.P.E."/>
            <person name="Joly D.L."/>
            <person name="van de Geest H.C."/>
            <person name="Bonants P.J.M."/>
            <person name="Smith D.S."/>
            <person name="Levesque C.A."/>
            <person name="van der Lee T.A.J."/>
        </authorList>
    </citation>
    <scope>NUCLEOTIDE SEQUENCE [LARGE SCALE GENOMIC DNA]</scope>
    <source>
        <strain evidence="4 5">CBS 675.73</strain>
    </source>
</reference>
<gene>
    <name evidence="4" type="ORF">CcCBS67573_g09780</name>
</gene>
<evidence type="ECO:0000259" key="3">
    <source>
        <dbReference type="PROSITE" id="PS50102"/>
    </source>
</evidence>
<dbReference type="InterPro" id="IPR035979">
    <property type="entry name" value="RBD_domain_sf"/>
</dbReference>
<sequence length="291" mass="30439">MKRSADNTSLPVSVPMQNYSAMNVKRVRMGMGGYAPVSGGAVPGGYQQQQQQQFGMMGNPMGGMGMGFNGAGGVAAGGNGFGQGGGMDAGWNASGMGVGGSSSGAGGMYGNQAGMTQYMDGSGGGMGFNFQYPQNPNGMMGGGFNPAFQMNQFQNPMFAGGVGGPHMQGLPNRTVYIGNVPHGATYEDILNMVKFGPLESAKIVEEKSCCFLTFIEATSALSFFNDYQGKRVLIGDHELKFGWGKPSACPQHLYTDVSNGASRTVYIGSVDENITEQVLRAELEPFGPIDQ</sequence>
<name>A0A507DN18_9FUNG</name>
<organism evidence="4 5">
    <name type="scientific">Chytriomyces confervae</name>
    <dbReference type="NCBI Taxonomy" id="246404"/>
    <lineage>
        <taxon>Eukaryota</taxon>
        <taxon>Fungi</taxon>
        <taxon>Fungi incertae sedis</taxon>
        <taxon>Chytridiomycota</taxon>
        <taxon>Chytridiomycota incertae sedis</taxon>
        <taxon>Chytridiomycetes</taxon>
        <taxon>Chytridiales</taxon>
        <taxon>Chytriomycetaceae</taxon>
        <taxon>Chytriomyces</taxon>
    </lineage>
</organism>
<evidence type="ECO:0000313" key="5">
    <source>
        <dbReference type="Proteomes" id="UP000320333"/>
    </source>
</evidence>
<feature type="non-terminal residue" evidence="4">
    <location>
        <position position="291"/>
    </location>
</feature>
<dbReference type="OrthoDB" id="6407164at2759"/>
<dbReference type="Gene3D" id="3.30.70.330">
    <property type="match status" value="2"/>
</dbReference>
<dbReference type="STRING" id="246404.A0A507DN18"/>
<dbReference type="EMBL" id="QEAP01000988">
    <property type="protein sequence ID" value="TPX52916.1"/>
    <property type="molecule type" value="Genomic_DNA"/>
</dbReference>
<proteinExistence type="predicted"/>